<protein>
    <submittedName>
        <fullName evidence="5">ABC transporter substrate-binding protein</fullName>
    </submittedName>
</protein>
<dbReference type="GO" id="GO:0042597">
    <property type="term" value="C:periplasmic space"/>
    <property type="evidence" value="ECO:0007669"/>
    <property type="project" value="UniProtKB-SubCell"/>
</dbReference>
<comment type="similarity">
    <text evidence="2">Belongs to the bacterial solute-binding protein 1 family.</text>
</comment>
<accession>A0A918XS28</accession>
<dbReference type="InterPro" id="IPR050490">
    <property type="entry name" value="Bact_solute-bd_prot1"/>
</dbReference>
<evidence type="ECO:0000256" key="3">
    <source>
        <dbReference type="ARBA" id="ARBA00022448"/>
    </source>
</evidence>
<gene>
    <name evidence="5" type="ORF">GCM10017083_23990</name>
</gene>
<sequence>MTDDITRSVSRRAMLKGSTALAAGAAFGGAGSLVDWARAWAAESPFQPEKGASIRMLRWNRFVETEDIQFDKNIAAFTEATGVKVRLDKEFLDDIQPKAAVAANVGAGPDIIWGPMAIPHLIPDKLLDVTDVADYLGGKYGGWYESPAAYGIRDGRWMAIPLCVSGNYINYRVSQVQKAGFETFPTTTGDLMKLTKALKANGTPAGMALGRATGDGNAWCHWVVWAHGGKLVDKDGNVVINSPETAAALEYVKELYENWIPGTASWNDSNNNKAFLSGDVSYTNNGISIYAAAVRQKMEMAADIDHAFYPIGPVGRPTELQLPFMIEAFKYSKYPNACKTLLAFLMEAPQYDAWLEQSVGYFTQTLKSYESNKVWSEDPKRAVFKEACTRTLDMGYAGPLGYAAAGALADFVIVDMVSQAATGQTTVKEAMETAQKRAERYYRV</sequence>
<dbReference type="EMBL" id="BMZS01000005">
    <property type="protein sequence ID" value="GHD50593.1"/>
    <property type="molecule type" value="Genomic_DNA"/>
</dbReference>
<dbReference type="AlphaFoldDB" id="A0A918XS28"/>
<dbReference type="InterPro" id="IPR006311">
    <property type="entry name" value="TAT_signal"/>
</dbReference>
<evidence type="ECO:0000256" key="1">
    <source>
        <dbReference type="ARBA" id="ARBA00004418"/>
    </source>
</evidence>
<evidence type="ECO:0000313" key="5">
    <source>
        <dbReference type="EMBL" id="GHD50593.1"/>
    </source>
</evidence>
<keyword evidence="3" id="KW-0813">Transport</keyword>
<evidence type="ECO:0000313" key="6">
    <source>
        <dbReference type="Proteomes" id="UP000630353"/>
    </source>
</evidence>
<dbReference type="InterPro" id="IPR006059">
    <property type="entry name" value="SBP"/>
</dbReference>
<dbReference type="RefSeq" id="WP_189989766.1">
    <property type="nucleotide sequence ID" value="NZ_BMZS01000005.1"/>
</dbReference>
<comment type="subcellular location">
    <subcellularLocation>
        <location evidence="1">Periplasm</location>
    </subcellularLocation>
</comment>
<evidence type="ECO:0000256" key="2">
    <source>
        <dbReference type="ARBA" id="ARBA00008520"/>
    </source>
</evidence>
<dbReference type="SUPFAM" id="SSF53850">
    <property type="entry name" value="Periplasmic binding protein-like II"/>
    <property type="match status" value="1"/>
</dbReference>
<keyword evidence="4" id="KW-0732">Signal</keyword>
<dbReference type="Gene3D" id="3.40.190.10">
    <property type="entry name" value="Periplasmic binding protein-like II"/>
    <property type="match status" value="1"/>
</dbReference>
<keyword evidence="6" id="KW-1185">Reference proteome</keyword>
<name>A0A918XS28_9PROT</name>
<dbReference type="Pfam" id="PF13416">
    <property type="entry name" value="SBP_bac_8"/>
    <property type="match status" value="1"/>
</dbReference>
<proteinExistence type="inferred from homology"/>
<evidence type="ECO:0000256" key="4">
    <source>
        <dbReference type="ARBA" id="ARBA00022729"/>
    </source>
</evidence>
<dbReference type="PANTHER" id="PTHR43649:SF34">
    <property type="entry name" value="ABC TRANSPORTER PERIPLASMIC-BINDING PROTEIN YCJN-RELATED"/>
    <property type="match status" value="1"/>
</dbReference>
<organism evidence="5 6">
    <name type="scientific">Thalassobaculum fulvum</name>
    <dbReference type="NCBI Taxonomy" id="1633335"/>
    <lineage>
        <taxon>Bacteria</taxon>
        <taxon>Pseudomonadati</taxon>
        <taxon>Pseudomonadota</taxon>
        <taxon>Alphaproteobacteria</taxon>
        <taxon>Rhodospirillales</taxon>
        <taxon>Thalassobaculaceae</taxon>
        <taxon>Thalassobaculum</taxon>
    </lineage>
</organism>
<dbReference type="PROSITE" id="PS51318">
    <property type="entry name" value="TAT"/>
    <property type="match status" value="1"/>
</dbReference>
<comment type="caution">
    <text evidence="5">The sequence shown here is derived from an EMBL/GenBank/DDBJ whole genome shotgun (WGS) entry which is preliminary data.</text>
</comment>
<reference evidence="5" key="1">
    <citation type="journal article" date="2014" name="Int. J. Syst. Evol. Microbiol.">
        <title>Complete genome sequence of Corynebacterium casei LMG S-19264T (=DSM 44701T), isolated from a smear-ripened cheese.</title>
        <authorList>
            <consortium name="US DOE Joint Genome Institute (JGI-PGF)"/>
            <person name="Walter F."/>
            <person name="Albersmeier A."/>
            <person name="Kalinowski J."/>
            <person name="Ruckert C."/>
        </authorList>
    </citation>
    <scope>NUCLEOTIDE SEQUENCE</scope>
    <source>
        <strain evidence="5">KCTC 42651</strain>
    </source>
</reference>
<dbReference type="Proteomes" id="UP000630353">
    <property type="component" value="Unassembled WGS sequence"/>
</dbReference>
<reference evidence="5" key="2">
    <citation type="submission" date="2020-09" db="EMBL/GenBank/DDBJ databases">
        <authorList>
            <person name="Sun Q."/>
            <person name="Kim S."/>
        </authorList>
    </citation>
    <scope>NUCLEOTIDE SEQUENCE</scope>
    <source>
        <strain evidence="5">KCTC 42651</strain>
    </source>
</reference>
<dbReference type="PANTHER" id="PTHR43649">
    <property type="entry name" value="ARABINOSE-BINDING PROTEIN-RELATED"/>
    <property type="match status" value="1"/>
</dbReference>